<evidence type="ECO:0000256" key="2">
    <source>
        <dbReference type="SAM" id="MobiDB-lite"/>
    </source>
</evidence>
<dbReference type="Proteomes" id="UP000516349">
    <property type="component" value="Chromosome"/>
</dbReference>
<keyword evidence="3" id="KW-0812">Transmembrane</keyword>
<proteinExistence type="predicted"/>
<feature type="coiled-coil region" evidence="1">
    <location>
        <begin position="64"/>
        <end position="91"/>
    </location>
</feature>
<keyword evidence="5" id="KW-1185">Reference proteome</keyword>
<evidence type="ECO:0000256" key="3">
    <source>
        <dbReference type="SAM" id="Phobius"/>
    </source>
</evidence>
<accession>A0A7H1NQD0</accession>
<dbReference type="RefSeq" id="WP_203414377.1">
    <property type="nucleotide sequence ID" value="NZ_CP060244.1"/>
</dbReference>
<protein>
    <submittedName>
        <fullName evidence="4">Uncharacterized protein</fullName>
    </submittedName>
</protein>
<feature type="compositionally biased region" description="Polar residues" evidence="2">
    <location>
        <begin position="153"/>
        <end position="162"/>
    </location>
</feature>
<dbReference type="EMBL" id="CP060244">
    <property type="protein sequence ID" value="QNT77990.1"/>
    <property type="molecule type" value="Genomic_DNA"/>
</dbReference>
<sequence length="295" mass="33129">MPQQPNPRPNLRSSLTSLLPPFPLATALISLAAGLITALLWQTIHTPLKLCYAQWPQATTLQNAQKHQQEFNTLNAQKQNLLKQIQAHKQQCALPTWKPDSLQKPLNPLKKETENALPPPDFSPLPELRPLQGTIPPKITTKRESVPTPPPAKQSQATSLPPSHSKPLGDLPEETWNKHDPSMLKGCWQLSTHMNILEIDGDFRKTYPITQWTLCFDASGNGRQTLTMSDGRQCRGGLHVHFNGQAMMIEESSPCEGDFPLLHGRNACVRLNNQAARCTYIDSRNERPQGIFRRR</sequence>
<feature type="region of interest" description="Disordered" evidence="2">
    <location>
        <begin position="97"/>
        <end position="176"/>
    </location>
</feature>
<organism evidence="4 5">
    <name type="scientific">Entomobacter blattae</name>
    <dbReference type="NCBI Taxonomy" id="2762277"/>
    <lineage>
        <taxon>Bacteria</taxon>
        <taxon>Pseudomonadati</taxon>
        <taxon>Pseudomonadota</taxon>
        <taxon>Alphaproteobacteria</taxon>
        <taxon>Acetobacterales</taxon>
        <taxon>Acetobacteraceae</taxon>
        <taxon>Entomobacter</taxon>
    </lineage>
</organism>
<keyword evidence="3" id="KW-1133">Transmembrane helix</keyword>
<keyword evidence="3" id="KW-0472">Membrane</keyword>
<evidence type="ECO:0000313" key="4">
    <source>
        <dbReference type="EMBL" id="QNT77990.1"/>
    </source>
</evidence>
<gene>
    <name evidence="4" type="ORF">JGUZn3_07550</name>
</gene>
<reference evidence="4 5" key="1">
    <citation type="submission" date="2020-08" db="EMBL/GenBank/DDBJ databases">
        <title>Complete genome sequence of Entomobacter blattae G55GP.</title>
        <authorList>
            <person name="Poehlein A."/>
            <person name="Guzman J."/>
            <person name="Daniel R."/>
            <person name="Vilcinskas A."/>
        </authorList>
    </citation>
    <scope>NUCLEOTIDE SEQUENCE [LARGE SCALE GENOMIC DNA]</scope>
    <source>
        <strain evidence="4 5">G55GP</strain>
    </source>
</reference>
<evidence type="ECO:0000313" key="5">
    <source>
        <dbReference type="Proteomes" id="UP000516349"/>
    </source>
</evidence>
<keyword evidence="1" id="KW-0175">Coiled coil</keyword>
<evidence type="ECO:0000256" key="1">
    <source>
        <dbReference type="SAM" id="Coils"/>
    </source>
</evidence>
<feature type="transmembrane region" description="Helical" evidence="3">
    <location>
        <begin position="20"/>
        <end position="41"/>
    </location>
</feature>
<name>A0A7H1NQD0_9PROT</name>
<dbReference type="AlphaFoldDB" id="A0A7H1NQD0"/>
<dbReference type="KEGG" id="ebla:JGUZn3_07550"/>